<protein>
    <recommendedName>
        <fullName evidence="2">DUF1725 domain-containing protein</fullName>
    </recommendedName>
</protein>
<sequence length="331" mass="39517">MIIIKKSTHIKCWRDCGEKEMGSELVQPLWITVWRGLKKLKIEFPYESAIPLLGLILEIKAKINKWDLIKLKSFCTTKETISKVKRQPSEWEKIIANEATDKQLISKIYKQLLQLNSRKINDPIKKWAKELNRHFSKEDIQMANKHMKRCSTSLIIREMQIKTTMRYHFTPVRMAAIQKSTSNKCWRGCGEKGTLLHCWWECKLVQPLWRTVWRFLKKLEIELPYDPAIPLLGIHTEETRIERDTCTPMFIAALFIIARTWKQPRCPSADEWIRKLWYIYTMEYYSAIKKNTFESVLMRWMKLEPIIQSEVSQKEKHQYSILMHYSFLSKS</sequence>
<dbReference type="AlphaFoldDB" id="A0A061BSP5"/>
<dbReference type="OrthoDB" id="9804013at2759"/>
<name>A0A061BSP5_BABBI</name>
<reference evidence="1" key="2">
    <citation type="submission" date="2014-06" db="EMBL/GenBank/DDBJ databases">
        <authorList>
            <person name="Aslett M."/>
            <person name="De Silva Nishadi"/>
        </authorList>
    </citation>
    <scope>NUCLEOTIDE SEQUENCE</scope>
    <source>
        <strain evidence="1">Bond</strain>
    </source>
</reference>
<dbReference type="GeneID" id="24561767"/>
<evidence type="ECO:0008006" key="2">
    <source>
        <dbReference type="Google" id="ProtNLM"/>
    </source>
</evidence>
<accession>A0A061BSP5</accession>
<evidence type="ECO:0000313" key="1">
    <source>
        <dbReference type="EMBL" id="CDR71543.1"/>
    </source>
</evidence>
<proteinExistence type="predicted"/>
<dbReference type="EMBL" id="LK054995">
    <property type="protein sequence ID" value="CDR71543.1"/>
    <property type="molecule type" value="Genomic_DNA"/>
</dbReference>
<gene>
    <name evidence="1" type="ORF">BBBOND_0001950</name>
</gene>
<reference evidence="1" key="1">
    <citation type="journal article" date="2014" name="Nucleic Acids Res.">
        <title>The evolutionary dynamics of variant antigen genes in Babesia reveal a history of genomic innovation underlying host-parasite interaction.</title>
        <authorList>
            <person name="Jackson A.P."/>
            <person name="Otto T.D."/>
            <person name="Darby A."/>
            <person name="Ramaprasad A."/>
            <person name="Xia D."/>
            <person name="Echaide I.E."/>
            <person name="Farber M."/>
            <person name="Gahlot S."/>
            <person name="Gamble J."/>
            <person name="Gupta D."/>
            <person name="Gupta Y."/>
            <person name="Jackson L."/>
            <person name="Malandrin L."/>
            <person name="Malas T.B."/>
            <person name="Moussa E."/>
            <person name="Nair M."/>
            <person name="Reid AJ."/>
            <person name="Sanders M."/>
            <person name="Sharma J."/>
            <person name="Tracey A."/>
            <person name="Quail M.A."/>
            <person name="Weir W."/>
            <person name="Wastling J.M."/>
            <person name="Hall N."/>
            <person name="Willadsen P."/>
            <person name="Lingelbach K."/>
            <person name="Shiels B."/>
            <person name="Tait A."/>
            <person name="Berriman M."/>
            <person name="Allred D.R."/>
            <person name="Pain A."/>
        </authorList>
    </citation>
    <scope>NUCLEOTIDE SEQUENCE</scope>
    <source>
        <strain evidence="1">Bond</strain>
    </source>
</reference>
<dbReference type="VEuPathDB" id="PiroplasmaDB:BBBOND_0001950"/>
<dbReference type="RefSeq" id="XP_012770489.1">
    <property type="nucleotide sequence ID" value="XM_012915035.1"/>
</dbReference>
<organism evidence="1">
    <name type="scientific">Babesia bigemina</name>
    <dbReference type="NCBI Taxonomy" id="5866"/>
    <lineage>
        <taxon>Eukaryota</taxon>
        <taxon>Sar</taxon>
        <taxon>Alveolata</taxon>
        <taxon>Apicomplexa</taxon>
        <taxon>Aconoidasida</taxon>
        <taxon>Piroplasmida</taxon>
        <taxon>Babesiidae</taxon>
        <taxon>Babesia</taxon>
    </lineage>
</organism>
<dbReference type="KEGG" id="bbig:BBBOND_0001950"/>